<gene>
    <name evidence="2" type="ORF">QWZ14_26855</name>
</gene>
<dbReference type="RefSeq" id="WP_290320110.1">
    <property type="nucleotide sequence ID" value="NZ_JAUFPN010000201.1"/>
</dbReference>
<organism evidence="2 3">
    <name type="scientific">Paeniroseomonas aquatica</name>
    <dbReference type="NCBI Taxonomy" id="373043"/>
    <lineage>
        <taxon>Bacteria</taxon>
        <taxon>Pseudomonadati</taxon>
        <taxon>Pseudomonadota</taxon>
        <taxon>Alphaproteobacteria</taxon>
        <taxon>Acetobacterales</taxon>
        <taxon>Acetobacteraceae</taxon>
        <taxon>Paeniroseomonas</taxon>
    </lineage>
</organism>
<proteinExistence type="predicted"/>
<comment type="caution">
    <text evidence="2">The sequence shown here is derived from an EMBL/GenBank/DDBJ whole genome shotgun (WGS) entry which is preliminary data.</text>
</comment>
<name>A0ABT8AEL6_9PROT</name>
<dbReference type="Proteomes" id="UP001529369">
    <property type="component" value="Unassembled WGS sequence"/>
</dbReference>
<sequence>MFRNLLLASVIALGSTGAALAQEGPRLVGGGGNGGPEVVYDGGIPGNVLGGAQVRMSGGDRDRSFQYGRVNAFPGQIGQLVGGGNEAHVVYEAVPHANGIASVETGAPRS</sequence>
<evidence type="ECO:0000256" key="1">
    <source>
        <dbReference type="SAM" id="SignalP"/>
    </source>
</evidence>
<evidence type="ECO:0000313" key="2">
    <source>
        <dbReference type="EMBL" id="MDN3568016.1"/>
    </source>
</evidence>
<reference evidence="3" key="1">
    <citation type="journal article" date="2019" name="Int. J. Syst. Evol. Microbiol.">
        <title>The Global Catalogue of Microorganisms (GCM) 10K type strain sequencing project: providing services to taxonomists for standard genome sequencing and annotation.</title>
        <authorList>
            <consortium name="The Broad Institute Genomics Platform"/>
            <consortium name="The Broad Institute Genome Sequencing Center for Infectious Disease"/>
            <person name="Wu L."/>
            <person name="Ma J."/>
        </authorList>
    </citation>
    <scope>NUCLEOTIDE SEQUENCE [LARGE SCALE GENOMIC DNA]</scope>
    <source>
        <strain evidence="3">CECT 7131</strain>
    </source>
</reference>
<evidence type="ECO:0000313" key="3">
    <source>
        <dbReference type="Proteomes" id="UP001529369"/>
    </source>
</evidence>
<keyword evidence="1" id="KW-0732">Signal</keyword>
<protein>
    <submittedName>
        <fullName evidence="2">Uncharacterized protein</fullName>
    </submittedName>
</protein>
<keyword evidence="3" id="KW-1185">Reference proteome</keyword>
<dbReference type="EMBL" id="JAUFPN010000201">
    <property type="protein sequence ID" value="MDN3568016.1"/>
    <property type="molecule type" value="Genomic_DNA"/>
</dbReference>
<accession>A0ABT8AEL6</accession>
<feature type="chain" id="PRO_5046234111" evidence="1">
    <location>
        <begin position="22"/>
        <end position="110"/>
    </location>
</feature>
<feature type="signal peptide" evidence="1">
    <location>
        <begin position="1"/>
        <end position="21"/>
    </location>
</feature>